<dbReference type="GO" id="GO:0016236">
    <property type="term" value="P:macroautophagy"/>
    <property type="evidence" value="ECO:0007669"/>
    <property type="project" value="InterPro"/>
</dbReference>
<dbReference type="InterPro" id="IPR001680">
    <property type="entry name" value="WD40_rpt"/>
</dbReference>
<dbReference type="GO" id="GO:0006623">
    <property type="term" value="P:protein targeting to vacuole"/>
    <property type="evidence" value="ECO:0007669"/>
    <property type="project" value="TreeGrafter"/>
</dbReference>
<dbReference type="GO" id="GO:0034271">
    <property type="term" value="C:phosphatidylinositol 3-kinase complex, class III, type I"/>
    <property type="evidence" value="ECO:0007669"/>
    <property type="project" value="TreeGrafter"/>
</dbReference>
<dbReference type="SUPFAM" id="SSF56112">
    <property type="entry name" value="Protein kinase-like (PK-like)"/>
    <property type="match status" value="1"/>
</dbReference>
<feature type="repeat" description="WD" evidence="10">
    <location>
        <begin position="1082"/>
        <end position="1123"/>
    </location>
</feature>
<keyword evidence="14" id="KW-1185">Reference proteome</keyword>
<dbReference type="Pfam" id="PF00400">
    <property type="entry name" value="WD40"/>
    <property type="match status" value="2"/>
</dbReference>
<evidence type="ECO:0000256" key="5">
    <source>
        <dbReference type="ARBA" id="ARBA00022737"/>
    </source>
</evidence>
<evidence type="ECO:0000256" key="1">
    <source>
        <dbReference type="ARBA" id="ARBA00012513"/>
    </source>
</evidence>
<dbReference type="InterPro" id="IPR008271">
    <property type="entry name" value="Ser/Thr_kinase_AS"/>
</dbReference>
<dbReference type="GeneID" id="85225546"/>
<dbReference type="EC" id="2.7.11.1" evidence="1"/>
<gene>
    <name evidence="13" type="primary">VPS15</name>
    <name evidence="13" type="ORF">MJAP1_001897</name>
</gene>
<evidence type="ECO:0000256" key="11">
    <source>
        <dbReference type="SAM" id="MobiDB-lite"/>
    </source>
</evidence>
<dbReference type="InterPro" id="IPR021133">
    <property type="entry name" value="HEAT_type_2"/>
</dbReference>
<protein>
    <recommendedName>
        <fullName evidence="1">non-specific serine/threonine protein kinase</fullName>
        <ecNumber evidence="1">2.7.11.1</ecNumber>
    </recommendedName>
</protein>
<dbReference type="GO" id="GO:0004674">
    <property type="term" value="F:protein serine/threonine kinase activity"/>
    <property type="evidence" value="ECO:0007669"/>
    <property type="project" value="UniProtKB-KW"/>
</dbReference>
<evidence type="ECO:0000256" key="10">
    <source>
        <dbReference type="PROSITE-ProRule" id="PRU00221"/>
    </source>
</evidence>
<dbReference type="InterPro" id="IPR011009">
    <property type="entry name" value="Kinase-like_dom_sf"/>
</dbReference>
<keyword evidence="6" id="KW-0547">Nucleotide-binding</keyword>
<feature type="region of interest" description="Disordered" evidence="11">
    <location>
        <begin position="1042"/>
        <end position="1069"/>
    </location>
</feature>
<keyword evidence="8" id="KW-0067">ATP-binding</keyword>
<dbReference type="Proteomes" id="UP001217754">
    <property type="component" value="Chromosome 3"/>
</dbReference>
<feature type="repeat" description="HEAT" evidence="9">
    <location>
        <begin position="624"/>
        <end position="662"/>
    </location>
</feature>
<dbReference type="Gene3D" id="1.25.10.10">
    <property type="entry name" value="Leucine-rich Repeat Variant"/>
    <property type="match status" value="2"/>
</dbReference>
<dbReference type="InterPro" id="IPR000719">
    <property type="entry name" value="Prot_kinase_dom"/>
</dbReference>
<feature type="compositionally biased region" description="Basic and acidic residues" evidence="11">
    <location>
        <begin position="944"/>
        <end position="958"/>
    </location>
</feature>
<evidence type="ECO:0000256" key="3">
    <source>
        <dbReference type="ARBA" id="ARBA00022574"/>
    </source>
</evidence>
<dbReference type="SUPFAM" id="SSF50978">
    <property type="entry name" value="WD40 repeat-like"/>
    <property type="match status" value="1"/>
</dbReference>
<keyword evidence="4 13" id="KW-0808">Transferase</keyword>
<dbReference type="GO" id="GO:0071561">
    <property type="term" value="C:nucleus-vacuole junction"/>
    <property type="evidence" value="ECO:0007669"/>
    <property type="project" value="TreeGrafter"/>
</dbReference>
<dbReference type="PROSITE" id="PS00678">
    <property type="entry name" value="WD_REPEATS_1"/>
    <property type="match status" value="1"/>
</dbReference>
<evidence type="ECO:0000313" key="13">
    <source>
        <dbReference type="EMBL" id="WFD38931.1"/>
    </source>
</evidence>
<name>A0AAF0EXL9_9BASI</name>
<dbReference type="InterPro" id="IPR016024">
    <property type="entry name" value="ARM-type_fold"/>
</dbReference>
<dbReference type="InterPro" id="IPR036322">
    <property type="entry name" value="WD40_repeat_dom_sf"/>
</dbReference>
<evidence type="ECO:0000313" key="14">
    <source>
        <dbReference type="Proteomes" id="UP001217754"/>
    </source>
</evidence>
<dbReference type="EMBL" id="CP119960">
    <property type="protein sequence ID" value="WFD38931.1"/>
    <property type="molecule type" value="Genomic_DNA"/>
</dbReference>
<evidence type="ECO:0000256" key="8">
    <source>
        <dbReference type="ARBA" id="ARBA00022840"/>
    </source>
</evidence>
<dbReference type="CDD" id="cd13980">
    <property type="entry name" value="STKc_Vps15"/>
    <property type="match status" value="1"/>
</dbReference>
<dbReference type="InterPro" id="IPR019775">
    <property type="entry name" value="WD40_repeat_CS"/>
</dbReference>
<dbReference type="PANTHER" id="PTHR17583:SF0">
    <property type="entry name" value="PHOSPHOINOSITIDE 3-KINASE REGULATORY SUBUNIT 4"/>
    <property type="match status" value="1"/>
</dbReference>
<keyword evidence="2 13" id="KW-0723">Serine/threonine-protein kinase</keyword>
<reference evidence="13" key="1">
    <citation type="submission" date="2023-03" db="EMBL/GenBank/DDBJ databases">
        <title>Mating type loci evolution in Malassezia.</title>
        <authorList>
            <person name="Coelho M.A."/>
        </authorList>
    </citation>
    <scope>NUCLEOTIDE SEQUENCE</scope>
    <source>
        <strain evidence="13">CBS 9431</strain>
    </source>
</reference>
<dbReference type="InterPro" id="IPR011989">
    <property type="entry name" value="ARM-like"/>
</dbReference>
<feature type="domain" description="Protein kinase" evidence="12">
    <location>
        <begin position="24"/>
        <end position="330"/>
    </location>
</feature>
<dbReference type="SMART" id="SM00320">
    <property type="entry name" value="WD40"/>
    <property type="match status" value="5"/>
</dbReference>
<dbReference type="GO" id="GO:0045324">
    <property type="term" value="P:late endosome to vacuole transport"/>
    <property type="evidence" value="ECO:0007669"/>
    <property type="project" value="InterPro"/>
</dbReference>
<dbReference type="Gene3D" id="2.130.10.10">
    <property type="entry name" value="YVTN repeat-like/Quinoprotein amine dehydrogenase"/>
    <property type="match status" value="2"/>
</dbReference>
<proteinExistence type="predicted"/>
<dbReference type="SMART" id="SM00220">
    <property type="entry name" value="S_TKc"/>
    <property type="match status" value="1"/>
</dbReference>
<keyword evidence="5" id="KW-0677">Repeat</keyword>
<keyword evidence="3 10" id="KW-0853">WD repeat</keyword>
<feature type="compositionally biased region" description="Basic and acidic residues" evidence="11">
    <location>
        <begin position="1436"/>
        <end position="1448"/>
    </location>
</feature>
<dbReference type="InterPro" id="IPR045162">
    <property type="entry name" value="Vps15-like"/>
</dbReference>
<dbReference type="InterPro" id="IPR015943">
    <property type="entry name" value="WD40/YVTN_repeat-like_dom_sf"/>
</dbReference>
<feature type="compositionally biased region" description="Polar residues" evidence="11">
    <location>
        <begin position="983"/>
        <end position="992"/>
    </location>
</feature>
<dbReference type="Pfam" id="PF00069">
    <property type="entry name" value="Pkinase"/>
    <property type="match status" value="1"/>
</dbReference>
<dbReference type="SUPFAM" id="SSF48371">
    <property type="entry name" value="ARM repeat"/>
    <property type="match status" value="1"/>
</dbReference>
<dbReference type="PROSITE" id="PS50294">
    <property type="entry name" value="WD_REPEATS_REGION"/>
    <property type="match status" value="2"/>
</dbReference>
<dbReference type="Pfam" id="PF22956">
    <property type="entry name" value="VPS15-like_hel"/>
    <property type="match status" value="1"/>
</dbReference>
<sequence>MGNALSGSSHRLPGAGELVLDSQLQYECSLGSSRFLRATRVKHALGPLVVKAFIKPDPSMRLRGLVRRLRLEREALEDVPNVLTYQEVIETEEAGYLVRQWLMCSLYDRISTRPFLTQIEKLWVSYQLLYAMQASSQRNVRHGDLKCENVLVSGSLSVYITDFASSFKPTYLPLDDPADFSLFFDTARRRTCYVAPERFYDSLAELTTRVEREGGHSRSATDVENVSDLLTHEPYLELLGLGRPSGSVTEAMDVFSLGCVLAELWRDGAPLFTLSQLFRYREGEFDVEAMLAEIPHDGIRDLVRRMVHVDHEHRPTFATLLSESSEHVFPLSFSRFLHLYLVELQRPAQGAPTHPDQSEAEAQTRRTHLARMVEPDERIERLYEDWATLLPFLGEPGARLRDEGELPLGVCLPHVPVPDPAPRRARAEKDGEALLVLSVVLANVRNCQRASARCHAMEIMMHLVYGWLSDEACLDRVLPYFVALLSDRSAVCRALAMRYLVTTLECVQSTTPGNTGLFSEYILPHLRRMTQDSNASVRTVYAAHLTRLFESAIRFLQMEQAPSASDATASVRGYDEQMENLRLMAQEQTLLLLTDPASCVRRALLGDFGLLCTLLGAERLENSVLSHLLTYFNDPDWELRAAFFHAIEALVPVLGPKALGRYVHPLLVQALGDEEEMVVVEALRSFRRLLAEGLFGPATRYELLRHAAGLLCHPNLWIREAAVGLFAQAASECTAAEAWTKLYVLLRPRLRCDIASLTAEALYANLAPPLPRPVLSAATNAVAKKNEVFLAYWKVRAEKAWKDAADADAQVRASIDQIVRPSSFASHTDSMHPTNADEKAMLARLAALGFDWKHDTPKLIGLWWYIVRLAQSHGKRAKAGPPSTSLDGAPPHTIFFTPHTSPQAPPSEAAIRTAKKRIQRVNQRKASVDDVLDTQVAQHAEPPPLRKKDPPSTPEKPRQPLVTAPAKAEASTSVVHAHAQRARTPSAQTQADESLQLLQESGSAPPAEATSYTSTYDGSDPFIHAHLEAVYDRMAHGRSALGVPSVPSETPRAWPAPHMRSRAKVPGVSSNVRPEGTLIAYFTEHSGPITALDLASDQLFFVSGAQDGLVKVWDTSRLEKNVTARSRLTYTAHSAPITALLVLHNTHCIVSAASDGSLHAYGVAASGGASLPKYGRPHPLGRKTLPNGEHVVCMAQLAGGAAPTLVLGTSHGRVLFWDVRCMQCIHAMTTPVSHGAVQCLALDPARHWLCTGSANGVLSLWDLRFALLLRSWAVGDADQVTPGHVYALAVHPTQPRCVFVAYTSGDVAPLFDVFDLEANRVLAMYTATQSDAATQSESRKHYRVLHPDAQRPSAALAALVAHRARPPVPPPVYALCAGADGYVSSGARPGYVVCAGSDAIVWYLDLGRVEKSVAIGLQAQGEFVSVGDTPNAPSEYSHRRPSPRDKPLASRTPLHALHSTKALSAFVKAHKDAVTALILIEHPFRCIIAGDRTGTIRVWE</sequence>
<organism evidence="13 14">
    <name type="scientific">Malassezia japonica</name>
    <dbReference type="NCBI Taxonomy" id="223818"/>
    <lineage>
        <taxon>Eukaryota</taxon>
        <taxon>Fungi</taxon>
        <taxon>Dikarya</taxon>
        <taxon>Basidiomycota</taxon>
        <taxon>Ustilaginomycotina</taxon>
        <taxon>Malasseziomycetes</taxon>
        <taxon>Malasseziales</taxon>
        <taxon>Malasseziaceae</taxon>
        <taxon>Malassezia</taxon>
    </lineage>
</organism>
<accession>A0AAF0EXL9</accession>
<dbReference type="GO" id="GO:0034272">
    <property type="term" value="C:phosphatidylinositol 3-kinase complex, class III, type II"/>
    <property type="evidence" value="ECO:0007669"/>
    <property type="project" value="TreeGrafter"/>
</dbReference>
<dbReference type="InterPro" id="IPR055231">
    <property type="entry name" value="2AA_helical"/>
</dbReference>
<dbReference type="GO" id="GO:0005524">
    <property type="term" value="F:ATP binding"/>
    <property type="evidence" value="ECO:0007669"/>
    <property type="project" value="UniProtKB-KW"/>
</dbReference>
<dbReference type="PROSITE" id="PS50011">
    <property type="entry name" value="PROTEIN_KINASE_DOM"/>
    <property type="match status" value="1"/>
</dbReference>
<evidence type="ECO:0000256" key="6">
    <source>
        <dbReference type="ARBA" id="ARBA00022741"/>
    </source>
</evidence>
<feature type="compositionally biased region" description="Basic residues" evidence="11">
    <location>
        <begin position="913"/>
        <end position="923"/>
    </location>
</feature>
<dbReference type="RefSeq" id="XP_060121828.1">
    <property type="nucleotide sequence ID" value="XM_060265845.1"/>
</dbReference>
<feature type="repeat" description="WD" evidence="10">
    <location>
        <begin position="1467"/>
        <end position="1500"/>
    </location>
</feature>
<dbReference type="PROSITE" id="PS50077">
    <property type="entry name" value="HEAT_REPEAT"/>
    <property type="match status" value="1"/>
</dbReference>
<evidence type="ECO:0000256" key="7">
    <source>
        <dbReference type="ARBA" id="ARBA00022777"/>
    </source>
</evidence>
<keyword evidence="7 13" id="KW-0418">Kinase</keyword>
<evidence type="ECO:0000256" key="4">
    <source>
        <dbReference type="ARBA" id="ARBA00022679"/>
    </source>
</evidence>
<evidence type="ECO:0000256" key="2">
    <source>
        <dbReference type="ARBA" id="ARBA00022527"/>
    </source>
</evidence>
<dbReference type="PROSITE" id="PS00108">
    <property type="entry name" value="PROTEIN_KINASE_ST"/>
    <property type="match status" value="1"/>
</dbReference>
<dbReference type="PANTHER" id="PTHR17583">
    <property type="entry name" value="PHOSPHOINOSITIDE 3-KINASE REGULATORY SUBUNIT 4"/>
    <property type="match status" value="1"/>
</dbReference>
<evidence type="ECO:0000259" key="12">
    <source>
        <dbReference type="PROSITE" id="PS50011"/>
    </source>
</evidence>
<dbReference type="Gene3D" id="1.10.510.10">
    <property type="entry name" value="Transferase(Phosphotransferase) domain 1"/>
    <property type="match status" value="1"/>
</dbReference>
<dbReference type="GO" id="GO:0005770">
    <property type="term" value="C:late endosome"/>
    <property type="evidence" value="ECO:0007669"/>
    <property type="project" value="TreeGrafter"/>
</dbReference>
<feature type="region of interest" description="Disordered" evidence="11">
    <location>
        <begin position="1426"/>
        <end position="1450"/>
    </location>
</feature>
<dbReference type="PROSITE" id="PS50082">
    <property type="entry name" value="WD_REPEATS_2"/>
    <property type="match status" value="2"/>
</dbReference>
<evidence type="ECO:0000256" key="9">
    <source>
        <dbReference type="PROSITE-ProRule" id="PRU00103"/>
    </source>
</evidence>
<feature type="region of interest" description="Disordered" evidence="11">
    <location>
        <begin position="875"/>
        <end position="992"/>
    </location>
</feature>